<dbReference type="AlphaFoldDB" id="A0A6I4KYK0"/>
<comment type="similarity">
    <text evidence="2">Belongs to the bacterial solute-binding protein SsuA/TauA family.</text>
</comment>
<proteinExistence type="inferred from homology"/>
<reference evidence="4 5" key="1">
    <citation type="submission" date="2019-11" db="EMBL/GenBank/DDBJ databases">
        <title>Pseudomonas flavidum sp. nov., isolated from Baiyang Lake.</title>
        <authorList>
            <person name="Zhao Y."/>
        </authorList>
    </citation>
    <scope>NUCLEOTIDE SEQUENCE [LARGE SCALE GENOMIC DNA]</scope>
    <source>
        <strain evidence="5">R-22-3 w-18</strain>
    </source>
</reference>
<evidence type="ECO:0000313" key="4">
    <source>
        <dbReference type="EMBL" id="MVW76868.1"/>
    </source>
</evidence>
<dbReference type="PANTHER" id="PTHR30024:SF47">
    <property type="entry name" value="TAURINE-BINDING PERIPLASMIC PROTEIN"/>
    <property type="match status" value="1"/>
</dbReference>
<comment type="caution">
    <text evidence="4">The sequence shown here is derived from an EMBL/GenBank/DDBJ whole genome shotgun (WGS) entry which is preliminary data.</text>
</comment>
<keyword evidence="5" id="KW-1185">Reference proteome</keyword>
<name>A0A6I4KYK0_9PSED</name>
<sequence length="310" mass="34896">MRRILLLVVCLSLLACQSEQEELRIGGNRWLGYAPFYLADELQWMQPGGLRLVEYPNATGVLRGFRNGLLDAALLTLDEALALQSSGHDLELLLVTDISAGADALYAREPIKHISDLKNQRIGVENTALGAFILSRVLDKAGLERSDLQVIDLPVHEHVGALRDGRIDALITFASEGPALETLGAKRIFDSREMPEEIIDVLVVERSRVDAKARERIKRLWYDALGNWQHNRASTDPYLHKRLGLEPRSLQVTLEGLVMGDQALNQYLFKNGLLLQRMQLVHQYMLDYQLLKQPGQPEAMLPAECRRRGC</sequence>
<accession>A0A6I4KYK0</accession>
<dbReference type="PANTHER" id="PTHR30024">
    <property type="entry name" value="ALIPHATIC SULFONATES-BINDING PROTEIN-RELATED"/>
    <property type="match status" value="1"/>
</dbReference>
<evidence type="ECO:0000256" key="3">
    <source>
        <dbReference type="ARBA" id="ARBA00022729"/>
    </source>
</evidence>
<organism evidence="4 5">
    <name type="scientific">Pseudomonas xionganensis</name>
    <dbReference type="NCBI Taxonomy" id="2654845"/>
    <lineage>
        <taxon>Bacteria</taxon>
        <taxon>Pseudomonadati</taxon>
        <taxon>Pseudomonadota</taxon>
        <taxon>Gammaproteobacteria</taxon>
        <taxon>Pseudomonadales</taxon>
        <taxon>Pseudomonadaceae</taxon>
        <taxon>Pseudomonas</taxon>
    </lineage>
</organism>
<dbReference type="EMBL" id="WKJZ01000003">
    <property type="protein sequence ID" value="MVW76868.1"/>
    <property type="molecule type" value="Genomic_DNA"/>
</dbReference>
<gene>
    <name evidence="4" type="ORF">GJV18_16215</name>
</gene>
<protein>
    <submittedName>
        <fullName evidence="4">Nitrate ABC transporter substrate-binding protein</fullName>
    </submittedName>
</protein>
<dbReference type="SUPFAM" id="SSF53850">
    <property type="entry name" value="Periplasmic binding protein-like II"/>
    <property type="match status" value="1"/>
</dbReference>
<comment type="subcellular location">
    <subcellularLocation>
        <location evidence="1">Periplasm</location>
    </subcellularLocation>
</comment>
<evidence type="ECO:0000256" key="1">
    <source>
        <dbReference type="ARBA" id="ARBA00004418"/>
    </source>
</evidence>
<dbReference type="Gene3D" id="3.40.190.10">
    <property type="entry name" value="Periplasmic binding protein-like II"/>
    <property type="match status" value="2"/>
</dbReference>
<dbReference type="Proteomes" id="UP000429555">
    <property type="component" value="Unassembled WGS sequence"/>
</dbReference>
<evidence type="ECO:0000313" key="5">
    <source>
        <dbReference type="Proteomes" id="UP000429555"/>
    </source>
</evidence>
<dbReference type="Pfam" id="PF13379">
    <property type="entry name" value="NMT1_2"/>
    <property type="match status" value="1"/>
</dbReference>
<dbReference type="PROSITE" id="PS51257">
    <property type="entry name" value="PROKAR_LIPOPROTEIN"/>
    <property type="match status" value="1"/>
</dbReference>
<dbReference type="GO" id="GO:0042597">
    <property type="term" value="C:periplasmic space"/>
    <property type="evidence" value="ECO:0007669"/>
    <property type="project" value="UniProtKB-SubCell"/>
</dbReference>
<keyword evidence="3" id="KW-0732">Signal</keyword>
<evidence type="ECO:0000256" key="2">
    <source>
        <dbReference type="ARBA" id="ARBA00010742"/>
    </source>
</evidence>